<dbReference type="RefSeq" id="WP_004192846.1">
    <property type="nucleotide sequence ID" value="NZ_AP028071.1"/>
</dbReference>
<evidence type="ECO:0000313" key="2">
    <source>
        <dbReference type="EMBL" id="KGX06150.1"/>
    </source>
</evidence>
<protein>
    <submittedName>
        <fullName evidence="2">SUF system FeS assembly protein, NifU family</fullName>
    </submittedName>
</protein>
<comment type="similarity">
    <text evidence="1">Belongs to the NifU family.</text>
</comment>
<dbReference type="NCBIfam" id="TIGR01994">
    <property type="entry name" value="SUF_scaf_2"/>
    <property type="match status" value="1"/>
</dbReference>
<dbReference type="SUPFAM" id="SSF82649">
    <property type="entry name" value="SufE/NifU"/>
    <property type="match status" value="1"/>
</dbReference>
<dbReference type="GO" id="GO:0005506">
    <property type="term" value="F:iron ion binding"/>
    <property type="evidence" value="ECO:0007669"/>
    <property type="project" value="InterPro"/>
</dbReference>
<organism evidence="2 3">
    <name type="scientific">Burkholderia pseudomallei</name>
    <name type="common">Pseudomonas pseudomallei</name>
    <dbReference type="NCBI Taxonomy" id="28450"/>
    <lineage>
        <taxon>Bacteria</taxon>
        <taxon>Pseudomonadati</taxon>
        <taxon>Pseudomonadota</taxon>
        <taxon>Betaproteobacteria</taxon>
        <taxon>Burkholderiales</taxon>
        <taxon>Burkholderiaceae</taxon>
        <taxon>Burkholderia</taxon>
        <taxon>pseudomallei group</taxon>
    </lineage>
</organism>
<dbReference type="CDD" id="cd06664">
    <property type="entry name" value="IscU_like"/>
    <property type="match status" value="1"/>
</dbReference>
<dbReference type="FunFam" id="3.90.1010.10:FF:000002">
    <property type="entry name" value="Iron-sulfur cluster assembly scaffold protein NifU"/>
    <property type="match status" value="1"/>
</dbReference>
<dbReference type="InterPro" id="IPR002871">
    <property type="entry name" value="NIF_FeS_clus_asmbl_NifU_N"/>
</dbReference>
<evidence type="ECO:0000313" key="3">
    <source>
        <dbReference type="Proteomes" id="UP000030475"/>
    </source>
</evidence>
<evidence type="ECO:0000256" key="1">
    <source>
        <dbReference type="ARBA" id="ARBA00006420"/>
    </source>
</evidence>
<dbReference type="GO" id="GO:0016226">
    <property type="term" value="P:iron-sulfur cluster assembly"/>
    <property type="evidence" value="ECO:0007669"/>
    <property type="project" value="InterPro"/>
</dbReference>
<reference evidence="2 3" key="1">
    <citation type="submission" date="2014-08" db="EMBL/GenBank/DDBJ databases">
        <authorList>
            <person name="Bunnell A."/>
            <person name="Chain P.S."/>
            <person name="Chertkov O."/>
            <person name="Currie B.J."/>
            <person name="Daligault H.E."/>
            <person name="Davenport K.W."/>
            <person name="Davis C."/>
            <person name="Gleasner C.D."/>
            <person name="Johnson S.L."/>
            <person name="Kaestli M."/>
            <person name="Koren S."/>
            <person name="Kunde Y.A."/>
            <person name="Mayo M."/>
            <person name="McMurry K.K."/>
            <person name="Price E.P."/>
            <person name="Reitenga K.G."/>
            <person name="Robison R."/>
            <person name="Rosovitz M.J."/>
            <person name="Sarovich D.S."/>
            <person name="Teshima H."/>
        </authorList>
    </citation>
    <scope>NUCLEOTIDE SEQUENCE [LARGE SCALE GENOMIC DNA]</scope>
    <source>
        <strain evidence="2 3">MSHR44</strain>
    </source>
</reference>
<dbReference type="Gene3D" id="3.90.1010.10">
    <property type="match status" value="1"/>
</dbReference>
<sequence>MNPIESPAVAADAQSTLYQELIVEHKRAPRRFGKLAEPTHEARGHNPQCGDDLKVQLRIEGGRIGDIRFDGHGCAICIASASMMTEAVIGRDVDAARALQQRFRAVLTGQAEHDEAYLGKLSSLVAVRRYPSRIKCALLGWHALAHALDTRVAAPGETEPHAS</sequence>
<dbReference type="OrthoDB" id="9804157at2"/>
<dbReference type="GO" id="GO:0051536">
    <property type="term" value="F:iron-sulfur cluster binding"/>
    <property type="evidence" value="ECO:0007669"/>
    <property type="project" value="InterPro"/>
</dbReference>
<comment type="caution">
    <text evidence="2">The sequence shown here is derived from an EMBL/GenBank/DDBJ whole genome shotgun (WGS) entry which is preliminary data.</text>
</comment>
<dbReference type="AlphaFoldDB" id="A0A069B330"/>
<dbReference type="Proteomes" id="UP000030475">
    <property type="component" value="Unassembled WGS sequence"/>
</dbReference>
<gene>
    <name evidence="2" type="ORF">Y036_3145</name>
</gene>
<dbReference type="PANTHER" id="PTHR10093">
    <property type="entry name" value="IRON-SULFUR CLUSTER ASSEMBLY ENZYME NIFU HOMOLOG"/>
    <property type="match status" value="1"/>
</dbReference>
<dbReference type="EMBL" id="JQIM01000010">
    <property type="protein sequence ID" value="KGX06150.1"/>
    <property type="molecule type" value="Genomic_DNA"/>
</dbReference>
<name>A0A069B330_BURPE</name>
<proteinExistence type="inferred from homology"/>
<accession>A0A069B330</accession>
<dbReference type="GeneID" id="93060947"/>
<dbReference type="Pfam" id="PF01592">
    <property type="entry name" value="NifU_N"/>
    <property type="match status" value="1"/>
</dbReference>
<dbReference type="OMA" id="IWLKMDG"/>